<keyword evidence="3" id="KW-1003">Cell membrane</keyword>
<comment type="similarity">
    <text evidence="7">Belongs to the binding-protein-dependent transport system permease family.</text>
</comment>
<proteinExistence type="inferred from homology"/>
<evidence type="ECO:0000256" key="7">
    <source>
        <dbReference type="RuleBase" id="RU363032"/>
    </source>
</evidence>
<feature type="transmembrane region" description="Helical" evidence="7">
    <location>
        <begin position="12"/>
        <end position="32"/>
    </location>
</feature>
<evidence type="ECO:0000256" key="3">
    <source>
        <dbReference type="ARBA" id="ARBA00022475"/>
    </source>
</evidence>
<accession>A0A4Y8LRP8</accession>
<evidence type="ECO:0000256" key="5">
    <source>
        <dbReference type="ARBA" id="ARBA00022989"/>
    </source>
</evidence>
<keyword evidence="10" id="KW-1185">Reference proteome</keyword>
<dbReference type="Gene3D" id="1.10.3720.10">
    <property type="entry name" value="MetI-like"/>
    <property type="match status" value="1"/>
</dbReference>
<evidence type="ECO:0000256" key="2">
    <source>
        <dbReference type="ARBA" id="ARBA00022448"/>
    </source>
</evidence>
<feature type="transmembrane region" description="Helical" evidence="7">
    <location>
        <begin position="70"/>
        <end position="93"/>
    </location>
</feature>
<dbReference type="OrthoDB" id="187395at2"/>
<evidence type="ECO:0000313" key="9">
    <source>
        <dbReference type="EMBL" id="TFE23570.1"/>
    </source>
</evidence>
<dbReference type="CDD" id="cd06261">
    <property type="entry name" value="TM_PBP2"/>
    <property type="match status" value="1"/>
</dbReference>
<dbReference type="InterPro" id="IPR050901">
    <property type="entry name" value="BP-dep_ABC_trans_perm"/>
</dbReference>
<evidence type="ECO:0000313" key="10">
    <source>
        <dbReference type="Proteomes" id="UP000297900"/>
    </source>
</evidence>
<evidence type="ECO:0000256" key="6">
    <source>
        <dbReference type="ARBA" id="ARBA00023136"/>
    </source>
</evidence>
<feature type="transmembrane region" description="Helical" evidence="7">
    <location>
        <begin position="105"/>
        <end position="127"/>
    </location>
</feature>
<dbReference type="RefSeq" id="WP_135153805.1">
    <property type="nucleotide sequence ID" value="NZ_SOMN01000033.1"/>
</dbReference>
<comment type="subcellular location">
    <subcellularLocation>
        <location evidence="1 7">Cell membrane</location>
        <topology evidence="1 7">Multi-pass membrane protein</topology>
    </subcellularLocation>
</comment>
<keyword evidence="2 7" id="KW-0813">Transport</keyword>
<dbReference type="SUPFAM" id="SSF161098">
    <property type="entry name" value="MetI-like"/>
    <property type="match status" value="1"/>
</dbReference>
<name>A0A4Y8LRP8_9BACL</name>
<feature type="domain" description="ABC transmembrane type-1" evidence="8">
    <location>
        <begin position="70"/>
        <end position="261"/>
    </location>
</feature>
<evidence type="ECO:0000256" key="1">
    <source>
        <dbReference type="ARBA" id="ARBA00004651"/>
    </source>
</evidence>
<dbReference type="EMBL" id="SOMN01000033">
    <property type="protein sequence ID" value="TFE23570.1"/>
    <property type="molecule type" value="Genomic_DNA"/>
</dbReference>
<dbReference type="Pfam" id="PF00528">
    <property type="entry name" value="BPD_transp_1"/>
    <property type="match status" value="1"/>
</dbReference>
<comment type="caution">
    <text evidence="9">The sequence shown here is derived from an EMBL/GenBank/DDBJ whole genome shotgun (WGS) entry which is preliminary data.</text>
</comment>
<dbReference type="PANTHER" id="PTHR32243">
    <property type="entry name" value="MALTOSE TRANSPORT SYSTEM PERMEASE-RELATED"/>
    <property type="match status" value="1"/>
</dbReference>
<dbReference type="GO" id="GO:0055085">
    <property type="term" value="P:transmembrane transport"/>
    <property type="evidence" value="ECO:0007669"/>
    <property type="project" value="InterPro"/>
</dbReference>
<protein>
    <submittedName>
        <fullName evidence="9">Carbohydrate ABC transporter permease</fullName>
    </submittedName>
</protein>
<reference evidence="9 10" key="1">
    <citation type="submission" date="2019-03" db="EMBL/GenBank/DDBJ databases">
        <title>Cohnella endophytica sp. nov., a novel endophytic bacterium isolated from bark of Sonneratia apetala.</title>
        <authorList>
            <person name="Tuo L."/>
        </authorList>
    </citation>
    <scope>NUCLEOTIDE SEQUENCE [LARGE SCALE GENOMIC DNA]</scope>
    <source>
        <strain evidence="9 10">CCTCC AB 208254</strain>
    </source>
</reference>
<evidence type="ECO:0000259" key="8">
    <source>
        <dbReference type="PROSITE" id="PS50928"/>
    </source>
</evidence>
<dbReference type="AlphaFoldDB" id="A0A4Y8LRP8"/>
<keyword evidence="5 7" id="KW-1133">Transmembrane helix</keyword>
<keyword evidence="4 7" id="KW-0812">Transmembrane</keyword>
<feature type="transmembrane region" description="Helical" evidence="7">
    <location>
        <begin position="139"/>
        <end position="162"/>
    </location>
</feature>
<dbReference type="Proteomes" id="UP000297900">
    <property type="component" value="Unassembled WGS sequence"/>
</dbReference>
<dbReference type="PROSITE" id="PS50928">
    <property type="entry name" value="ABC_TM1"/>
    <property type="match status" value="1"/>
</dbReference>
<evidence type="ECO:0000256" key="4">
    <source>
        <dbReference type="ARBA" id="ARBA00022692"/>
    </source>
</evidence>
<dbReference type="InterPro" id="IPR000515">
    <property type="entry name" value="MetI-like"/>
</dbReference>
<organism evidence="9 10">
    <name type="scientific">Cohnella luojiensis</name>
    <dbReference type="NCBI Taxonomy" id="652876"/>
    <lineage>
        <taxon>Bacteria</taxon>
        <taxon>Bacillati</taxon>
        <taxon>Bacillota</taxon>
        <taxon>Bacilli</taxon>
        <taxon>Bacillales</taxon>
        <taxon>Paenibacillaceae</taxon>
        <taxon>Cohnella</taxon>
    </lineage>
</organism>
<keyword evidence="6 7" id="KW-0472">Membrane</keyword>
<sequence>MSLNQFVKRTFLYGFLFLIAIVVLYPLAWVYMSAFKTQDDFFLHPWGIPRSFHLEGFRKVITEHHLHLNILNSAVISILTVGIVMLLATTEAFGLTRLKWKGSKFVLAFFLLGLLIPVHSTLIPIYISLQGLREYLDPRLVIVLPYAVFGLPTAIMILSGYFSTLPRELEESAVLDGSSIPGVFARIIIPISAPAMSTVAIFTFMGTWNELLFSLVFLIKSEYQTVPVAILQFMGLSTDWPKVLASISLTIAPSLVVYMFLQNKIIQGVTAGSVKG</sequence>
<feature type="transmembrane region" description="Helical" evidence="7">
    <location>
        <begin position="183"/>
        <end position="205"/>
    </location>
</feature>
<feature type="transmembrane region" description="Helical" evidence="7">
    <location>
        <begin position="243"/>
        <end position="261"/>
    </location>
</feature>
<gene>
    <name evidence="9" type="ORF">E2980_18950</name>
</gene>
<dbReference type="InterPro" id="IPR035906">
    <property type="entry name" value="MetI-like_sf"/>
</dbReference>
<dbReference type="GO" id="GO:0005886">
    <property type="term" value="C:plasma membrane"/>
    <property type="evidence" value="ECO:0007669"/>
    <property type="project" value="UniProtKB-SubCell"/>
</dbReference>
<dbReference type="PANTHER" id="PTHR32243:SF18">
    <property type="entry name" value="INNER MEMBRANE ABC TRANSPORTER PERMEASE PROTEIN YCJP"/>
    <property type="match status" value="1"/>
</dbReference>